<evidence type="ECO:0000313" key="8">
    <source>
        <dbReference type="Proteomes" id="UP000095728"/>
    </source>
</evidence>
<organism evidence="7 8">
    <name type="scientific">Hanseniaspora osmophila</name>
    <dbReference type="NCBI Taxonomy" id="56408"/>
    <lineage>
        <taxon>Eukaryota</taxon>
        <taxon>Fungi</taxon>
        <taxon>Dikarya</taxon>
        <taxon>Ascomycota</taxon>
        <taxon>Saccharomycotina</taxon>
        <taxon>Saccharomycetes</taxon>
        <taxon>Saccharomycodales</taxon>
        <taxon>Saccharomycodaceae</taxon>
        <taxon>Hanseniaspora</taxon>
    </lineage>
</organism>
<dbReference type="InterPro" id="IPR039924">
    <property type="entry name" value="ICln/Lot5/Saf5"/>
</dbReference>
<dbReference type="GO" id="GO:0005737">
    <property type="term" value="C:cytoplasm"/>
    <property type="evidence" value="ECO:0007669"/>
    <property type="project" value="UniProtKB-SubCell"/>
</dbReference>
<evidence type="ECO:0000256" key="3">
    <source>
        <dbReference type="ARBA" id="ARBA00006172"/>
    </source>
</evidence>
<dbReference type="AlphaFoldDB" id="A0A1E5RHP7"/>
<keyword evidence="5" id="KW-0963">Cytoplasm</keyword>
<accession>A0A1E5RHP7</accession>
<evidence type="ECO:0000313" key="7">
    <source>
        <dbReference type="EMBL" id="OEJ86404.1"/>
    </source>
</evidence>
<evidence type="ECO:0000256" key="1">
    <source>
        <dbReference type="ARBA" id="ARBA00004123"/>
    </source>
</evidence>
<dbReference type="Pfam" id="PF03517">
    <property type="entry name" value="Voldacs"/>
    <property type="match status" value="1"/>
</dbReference>
<comment type="caution">
    <text evidence="7">The sequence shown here is derived from an EMBL/GenBank/DDBJ whole genome shotgun (WGS) entry which is preliminary data.</text>
</comment>
<reference evidence="8" key="1">
    <citation type="journal article" date="2016" name="Genome Announc.">
        <title>Genome sequences of three species of Hanseniaspora isolated from spontaneous wine fermentations.</title>
        <authorList>
            <person name="Sternes P.R."/>
            <person name="Lee D."/>
            <person name="Kutyna D.R."/>
            <person name="Borneman A.R."/>
        </authorList>
    </citation>
    <scope>NUCLEOTIDE SEQUENCE [LARGE SCALE GENOMIC DNA]</scope>
    <source>
        <strain evidence="8">AWRI3579</strain>
    </source>
</reference>
<dbReference type="FunCoup" id="A0A1E5RHP7">
    <property type="interactions" value="45"/>
</dbReference>
<dbReference type="OrthoDB" id="19714at2759"/>
<keyword evidence="6" id="KW-0539">Nucleus</keyword>
<proteinExistence type="inferred from homology"/>
<evidence type="ECO:0000256" key="5">
    <source>
        <dbReference type="ARBA" id="ARBA00022490"/>
    </source>
</evidence>
<dbReference type="STRING" id="56408.A0A1E5RHP7"/>
<dbReference type="InParanoid" id="A0A1E5RHP7"/>
<name>A0A1E5RHP7_9ASCO</name>
<evidence type="ECO:0000256" key="2">
    <source>
        <dbReference type="ARBA" id="ARBA00004496"/>
    </source>
</evidence>
<dbReference type="EMBL" id="LPNM01000006">
    <property type="protein sequence ID" value="OEJ86404.1"/>
    <property type="molecule type" value="Genomic_DNA"/>
</dbReference>
<gene>
    <name evidence="7" type="ORF">AWRI3579_g1245</name>
</gene>
<comment type="subcellular location">
    <subcellularLocation>
        <location evidence="2">Cytoplasm</location>
    </subcellularLocation>
    <subcellularLocation>
        <location evidence="1">Nucleus</location>
    </subcellularLocation>
</comment>
<comment type="similarity">
    <text evidence="3">Belongs to the LOT5 family.</text>
</comment>
<dbReference type="GO" id="GO:0005634">
    <property type="term" value="C:nucleus"/>
    <property type="evidence" value="ECO:0007669"/>
    <property type="project" value="UniProtKB-SubCell"/>
</dbReference>
<sequence>MSNVIYTKPTIENVIPFELYKSTNPSLQFPNASSRFASISDTSLNPLLPILFGGGRNFTLTRMRNESFDSGSANPGGSDLPGSTSNLCSAPSCLVDLFVMDCGIVVWFDQLNMGIQIQYSDLVYHGIVTLPNDPHQRLLVNVDVTAGLEVIWEIFGPGIASTTTTTTNNTTTSRDNSNIDLLFTPMYYENDRFYNSDIENLFQFQWFGLNKGNSMIKNINDALDHCMETYYTTTDYQNQDLDDENDNGYDLDNEAEMQTMVDNTAEYDGISVGLQHYYYHNNTGMADDLGG</sequence>
<keyword evidence="8" id="KW-1185">Reference proteome</keyword>
<dbReference type="Proteomes" id="UP000095728">
    <property type="component" value="Unassembled WGS sequence"/>
</dbReference>
<evidence type="ECO:0000256" key="6">
    <source>
        <dbReference type="ARBA" id="ARBA00023242"/>
    </source>
</evidence>
<protein>
    <recommendedName>
        <fullName evidence="4">Protein LOT5</fullName>
    </recommendedName>
</protein>
<evidence type="ECO:0000256" key="4">
    <source>
        <dbReference type="ARBA" id="ARBA00015935"/>
    </source>
</evidence>